<feature type="domain" description="Protein kinase" evidence="11">
    <location>
        <begin position="171"/>
        <end position="429"/>
    </location>
</feature>
<evidence type="ECO:0000259" key="11">
    <source>
        <dbReference type="PROSITE" id="PS50011"/>
    </source>
</evidence>
<keyword evidence="3" id="KW-0808">Transferase</keyword>
<evidence type="ECO:0000256" key="7">
    <source>
        <dbReference type="PROSITE-ProRule" id="PRU00221"/>
    </source>
</evidence>
<evidence type="ECO:0000256" key="5">
    <source>
        <dbReference type="ARBA" id="ARBA00022777"/>
    </source>
</evidence>
<reference evidence="12 13" key="1">
    <citation type="submission" date="2019-08" db="EMBL/GenBank/DDBJ databases">
        <title>Complete genome sequence of Candidatus Uab amorphum.</title>
        <authorList>
            <person name="Shiratori T."/>
            <person name="Suzuki S."/>
            <person name="Kakizawa Y."/>
            <person name="Ishida K."/>
        </authorList>
    </citation>
    <scope>NUCLEOTIDE SEQUENCE [LARGE SCALE GENOMIC DNA]</scope>
    <source>
        <strain evidence="12 13">SRT547</strain>
    </source>
</reference>
<dbReference type="InterPro" id="IPR001680">
    <property type="entry name" value="WD40_rpt"/>
</dbReference>
<evidence type="ECO:0000256" key="9">
    <source>
        <dbReference type="SAM" id="Coils"/>
    </source>
</evidence>
<protein>
    <recommendedName>
        <fullName evidence="1">non-specific serine/threonine protein kinase</fullName>
        <ecNumber evidence="1">2.7.11.1</ecNumber>
    </recommendedName>
</protein>
<dbReference type="FunFam" id="1.10.510.10:FF:000021">
    <property type="entry name" value="Serine/threonine protein kinase"/>
    <property type="match status" value="1"/>
</dbReference>
<evidence type="ECO:0000256" key="4">
    <source>
        <dbReference type="ARBA" id="ARBA00022741"/>
    </source>
</evidence>
<dbReference type="EMBL" id="AP019860">
    <property type="protein sequence ID" value="BBM82553.1"/>
    <property type="molecule type" value="Genomic_DNA"/>
</dbReference>
<dbReference type="InterPro" id="IPR015943">
    <property type="entry name" value="WD40/YVTN_repeat-like_dom_sf"/>
</dbReference>
<evidence type="ECO:0000256" key="10">
    <source>
        <dbReference type="SAM" id="Phobius"/>
    </source>
</evidence>
<feature type="repeat" description="WD" evidence="7">
    <location>
        <begin position="790"/>
        <end position="822"/>
    </location>
</feature>
<dbReference type="PROSITE" id="PS50011">
    <property type="entry name" value="PROTEIN_KINASE_DOM"/>
    <property type="match status" value="1"/>
</dbReference>
<evidence type="ECO:0000313" key="13">
    <source>
        <dbReference type="Proteomes" id="UP000326354"/>
    </source>
</evidence>
<feature type="binding site" evidence="8">
    <location>
        <position position="200"/>
    </location>
    <ligand>
        <name>ATP</name>
        <dbReference type="ChEBI" id="CHEBI:30616"/>
    </ligand>
</feature>
<dbReference type="PANTHER" id="PTHR43289:SF6">
    <property type="entry name" value="SERINE_THREONINE-PROTEIN KINASE NEKL-3"/>
    <property type="match status" value="1"/>
</dbReference>
<dbReference type="Pfam" id="PF00069">
    <property type="entry name" value="Pkinase"/>
    <property type="match status" value="1"/>
</dbReference>
<evidence type="ECO:0000256" key="2">
    <source>
        <dbReference type="ARBA" id="ARBA00022527"/>
    </source>
</evidence>
<dbReference type="InterPro" id="IPR000719">
    <property type="entry name" value="Prot_kinase_dom"/>
</dbReference>
<gene>
    <name evidence="12" type="ORF">UABAM_00896</name>
</gene>
<evidence type="ECO:0000256" key="6">
    <source>
        <dbReference type="ARBA" id="ARBA00022840"/>
    </source>
</evidence>
<keyword evidence="10" id="KW-0472">Membrane</keyword>
<evidence type="ECO:0000256" key="1">
    <source>
        <dbReference type="ARBA" id="ARBA00012513"/>
    </source>
</evidence>
<keyword evidence="5 12" id="KW-0418">Kinase</keyword>
<dbReference type="Gene3D" id="1.10.510.10">
    <property type="entry name" value="Transferase(Phosphotransferase) domain 1"/>
    <property type="match status" value="1"/>
</dbReference>
<organism evidence="12 13">
    <name type="scientific">Uabimicrobium amorphum</name>
    <dbReference type="NCBI Taxonomy" id="2596890"/>
    <lineage>
        <taxon>Bacteria</taxon>
        <taxon>Pseudomonadati</taxon>
        <taxon>Planctomycetota</taxon>
        <taxon>Candidatus Uabimicrobiia</taxon>
        <taxon>Candidatus Uabimicrobiales</taxon>
        <taxon>Candidatus Uabimicrobiaceae</taxon>
        <taxon>Candidatus Uabimicrobium</taxon>
    </lineage>
</organism>
<dbReference type="PANTHER" id="PTHR43289">
    <property type="entry name" value="MITOGEN-ACTIVATED PROTEIN KINASE KINASE KINASE 20-RELATED"/>
    <property type="match status" value="1"/>
</dbReference>
<dbReference type="Gene3D" id="3.30.200.20">
    <property type="entry name" value="Phosphorylase Kinase, domain 1"/>
    <property type="match status" value="1"/>
</dbReference>
<dbReference type="Pfam" id="PF00400">
    <property type="entry name" value="WD40"/>
    <property type="match status" value="1"/>
</dbReference>
<keyword evidence="10" id="KW-1133">Transmembrane helix</keyword>
<dbReference type="PROSITE" id="PS50294">
    <property type="entry name" value="WD_REPEATS_REGION"/>
    <property type="match status" value="1"/>
</dbReference>
<keyword evidence="4 8" id="KW-0547">Nucleotide-binding</keyword>
<dbReference type="CDD" id="cd14014">
    <property type="entry name" value="STKc_PknB_like"/>
    <property type="match status" value="1"/>
</dbReference>
<sequence>MKKEMFITYILETLGWINEATTQQFAKTNFVSVYGYLNTQQQQKDQLNFHYWYIEFLLLTKLEETEVVDNAKCALWFYDNLHRVAAKKPYISLIRCDVLSVTLAKSLASQMLKEGIFDIDSMKIFLQAIQIPSEPSEGIDIERAYQYLQKFSKKVDAYRNTQGELTRVGHYKVLSELGRGGMGIVFKALDTKLNRFVALKVITNQRVSELNVRRFIQETKAVAALQHPNIIQIFDAGQEPKMYFAMEYVNGQSMRDKLSELQGKYQDCAIIMQKLCSALQYVHEKRIIHRDIKPDNIMLDEAGEPKLMDFGLAKMIDENNSLSRQGDVVGTPFYMSPEQTQGQKVDSRSDIYSLGASFYQMLTGRTVFQGNMYIQIVYKICNDDPIAPRMLDSDIPKDLELICLKCLEKSKERRYQTAQDLKQDIENYLQHKPISVKVNILHNMRKWCYRHKFLTASIFLAAILMAVIGWFSIEKSRTNQRLTKLIGQLETNNIEKEHALAQLEKNNVEKAHALAKSQKQLVTAHIKMAEYQFLQRKMSRAKDELFAAKEISEKIELPAQQKAYVDLLLEYSVAPTIPIVKRSTPLEAKSISYVHKAYVDENYISLSSNQRIFVWKRGSKTLKEEEAIVTKGVHYTICGDYLVCTWQTDIKIMHLKTMKEKTYAFPEVRNIHHLAFSPRTKWIAIKAYERLILFHIVTRKKIEIDTKHRISDSNPIYFDKSGTLLIGGIESSIATWELKKDAWSITSSVSFLGRQVHANRLSPDRKLLFYGDDQGELTILQLAGKMSSSVNYHKTKIVDITFNQSGRLFATAEKEGKVILWDQVSVKPIVMYDTGLLISHVHFVGKQSIGVIGFREGKFTYEEFLVEKNLDGDYAVHKKKDLIAVLNKLAIKSSAFRNLLHLSPKGKYIAVSYNTVVFLWDRSQKFEKFFVVDNNFLYGEVRELDFSPDEKKMSLFYTDGRIVVLETATMKVIADIKPTTYRRGMHEGFAIFSTDSSHLLFTQRQKNDAYKIYSYHLKNHTKKYIQKAKYIITKRLIVGDQLVVGTMMGKVEIYTISATSIRKHLDFSTKINERVQAIAWTPKRLALYIRDTNAIQVYTKKQNTYAFEKSIPVYGKVNFLSFSPRGNKLAIFQFDRIYLYDVDYDAKVEILAGYFKGGAAVVLPSWEFLAVPSHYGNVITMKMKR</sequence>
<dbReference type="InterPro" id="IPR017441">
    <property type="entry name" value="Protein_kinase_ATP_BS"/>
</dbReference>
<keyword evidence="9" id="KW-0175">Coiled coil</keyword>
<dbReference type="AlphaFoldDB" id="A0A5S9IIR2"/>
<dbReference type="InterPro" id="IPR011044">
    <property type="entry name" value="Quino_amine_DH_bsu"/>
</dbReference>
<dbReference type="PROSITE" id="PS00108">
    <property type="entry name" value="PROTEIN_KINASE_ST"/>
    <property type="match status" value="1"/>
</dbReference>
<dbReference type="SUPFAM" id="SSF82171">
    <property type="entry name" value="DPP6 N-terminal domain-like"/>
    <property type="match status" value="1"/>
</dbReference>
<dbReference type="SUPFAM" id="SSF50969">
    <property type="entry name" value="YVTN repeat-like/Quinoprotein amine dehydrogenase"/>
    <property type="match status" value="1"/>
</dbReference>
<dbReference type="KEGG" id="uam:UABAM_00896"/>
<keyword evidence="2" id="KW-0723">Serine/threonine-protein kinase</keyword>
<keyword evidence="7" id="KW-0853">WD repeat</keyword>
<evidence type="ECO:0000313" key="12">
    <source>
        <dbReference type="EMBL" id="BBM82553.1"/>
    </source>
</evidence>
<proteinExistence type="predicted"/>
<dbReference type="InterPro" id="IPR011009">
    <property type="entry name" value="Kinase-like_dom_sf"/>
</dbReference>
<keyword evidence="10" id="KW-0812">Transmembrane</keyword>
<accession>A0A5S9IIR2</accession>
<dbReference type="InterPro" id="IPR008271">
    <property type="entry name" value="Ser/Thr_kinase_AS"/>
</dbReference>
<dbReference type="GO" id="GO:0004674">
    <property type="term" value="F:protein serine/threonine kinase activity"/>
    <property type="evidence" value="ECO:0007669"/>
    <property type="project" value="UniProtKB-KW"/>
</dbReference>
<dbReference type="GO" id="GO:0005524">
    <property type="term" value="F:ATP binding"/>
    <property type="evidence" value="ECO:0007669"/>
    <property type="project" value="UniProtKB-UniRule"/>
</dbReference>
<dbReference type="SMART" id="SM00220">
    <property type="entry name" value="S_TKc"/>
    <property type="match status" value="1"/>
</dbReference>
<dbReference type="Proteomes" id="UP000326354">
    <property type="component" value="Chromosome"/>
</dbReference>
<dbReference type="PROSITE" id="PS50082">
    <property type="entry name" value="WD_REPEATS_2"/>
    <property type="match status" value="1"/>
</dbReference>
<dbReference type="SUPFAM" id="SSF56112">
    <property type="entry name" value="Protein kinase-like (PK-like)"/>
    <property type="match status" value="1"/>
</dbReference>
<name>A0A5S9IIR2_UABAM</name>
<dbReference type="EC" id="2.7.11.1" evidence="1"/>
<keyword evidence="6 8" id="KW-0067">ATP-binding</keyword>
<dbReference type="Gene3D" id="2.130.10.10">
    <property type="entry name" value="YVTN repeat-like/Quinoprotein amine dehydrogenase"/>
    <property type="match status" value="3"/>
</dbReference>
<evidence type="ECO:0000256" key="8">
    <source>
        <dbReference type="PROSITE-ProRule" id="PRU10141"/>
    </source>
</evidence>
<keyword evidence="13" id="KW-1185">Reference proteome</keyword>
<feature type="coiled-coil region" evidence="9">
    <location>
        <begin position="486"/>
        <end position="551"/>
    </location>
</feature>
<dbReference type="RefSeq" id="WP_151966792.1">
    <property type="nucleotide sequence ID" value="NZ_AP019860.1"/>
</dbReference>
<dbReference type="SMART" id="SM00320">
    <property type="entry name" value="WD40"/>
    <property type="match status" value="2"/>
</dbReference>
<dbReference type="OrthoDB" id="1022767at2"/>
<feature type="transmembrane region" description="Helical" evidence="10">
    <location>
        <begin position="453"/>
        <end position="473"/>
    </location>
</feature>
<dbReference type="PROSITE" id="PS00107">
    <property type="entry name" value="PROTEIN_KINASE_ATP"/>
    <property type="match status" value="1"/>
</dbReference>
<evidence type="ECO:0000256" key="3">
    <source>
        <dbReference type="ARBA" id="ARBA00022679"/>
    </source>
</evidence>